<comment type="caution">
    <text evidence="1">The sequence shown here is derived from an EMBL/GenBank/DDBJ whole genome shotgun (WGS) entry which is preliminary data.</text>
</comment>
<organism evidence="1 2">
    <name type="scientific">Rhodovulum sulfidophilum</name>
    <name type="common">Rhodobacter sulfidophilus</name>
    <dbReference type="NCBI Taxonomy" id="35806"/>
    <lineage>
        <taxon>Bacteria</taxon>
        <taxon>Pseudomonadati</taxon>
        <taxon>Pseudomonadota</taxon>
        <taxon>Alphaproteobacteria</taxon>
        <taxon>Rhodobacterales</taxon>
        <taxon>Paracoccaceae</taxon>
        <taxon>Rhodovulum</taxon>
    </lineage>
</organism>
<sequence>MNTALKPSDVAGASPEVIETVAAYFRSEHWKRAIDVLSIASEPVYHAHVYIETQIHPMSLEEVVKGYFAKTGRPVHRKIEIFTSGQVADAGSIHGIEPRGMPHFDLLWKYSPDALIKASPRAENVEYWGKSYMDAFLARYPFATELTPEAEAEVEAYFAGPAWAKYCELNEHPDVVHIHANVETSLHPDLIRAAALKAMAARGWDIEEAVPVAFQMRGQMHGKIVFIGNTPEKIFDIAWAFNPTVALIPSTRYWLTTENPTYDARTMAELPLLLKRDPYRLLSLAEIEAIVEAI</sequence>
<dbReference type="Proteomes" id="UP000249185">
    <property type="component" value="Unassembled WGS sequence"/>
</dbReference>
<dbReference type="EMBL" id="QFPW01000005">
    <property type="protein sequence ID" value="PZQ50064.1"/>
    <property type="molecule type" value="Genomic_DNA"/>
</dbReference>
<evidence type="ECO:0000313" key="2">
    <source>
        <dbReference type="Proteomes" id="UP000249185"/>
    </source>
</evidence>
<evidence type="ECO:0000313" key="1">
    <source>
        <dbReference type="EMBL" id="PZQ50064.1"/>
    </source>
</evidence>
<name>A0A2W5NAJ7_RHOSU</name>
<protein>
    <submittedName>
        <fullName evidence="1">Uncharacterized protein</fullName>
    </submittedName>
</protein>
<reference evidence="1 2" key="1">
    <citation type="submission" date="2017-08" db="EMBL/GenBank/DDBJ databases">
        <title>Infants hospitalized years apart are colonized by the same room-sourced microbial strains.</title>
        <authorList>
            <person name="Brooks B."/>
            <person name="Olm M.R."/>
            <person name="Firek B.A."/>
            <person name="Baker R."/>
            <person name="Thomas B.C."/>
            <person name="Morowitz M.J."/>
            <person name="Banfield J.F."/>
        </authorList>
    </citation>
    <scope>NUCLEOTIDE SEQUENCE [LARGE SCALE GENOMIC DNA]</scope>
    <source>
        <strain evidence="1">S2_005_002_R2_34</strain>
    </source>
</reference>
<dbReference type="AlphaFoldDB" id="A0A2W5NAJ7"/>
<accession>A0A2W5NAJ7</accession>
<gene>
    <name evidence="1" type="ORF">DI556_08305</name>
</gene>
<proteinExistence type="predicted"/>